<reference evidence="5" key="1">
    <citation type="journal article" date="2019" name="Int. J. Syst. Evol. Microbiol.">
        <title>The Global Catalogue of Microorganisms (GCM) 10K type strain sequencing project: providing services to taxonomists for standard genome sequencing and annotation.</title>
        <authorList>
            <consortium name="The Broad Institute Genomics Platform"/>
            <consortium name="The Broad Institute Genome Sequencing Center for Infectious Disease"/>
            <person name="Wu L."/>
            <person name="Ma J."/>
        </authorList>
    </citation>
    <scope>NUCLEOTIDE SEQUENCE [LARGE SCALE GENOMIC DNA]</scope>
    <source>
        <strain evidence="5">JCM 17066</strain>
    </source>
</reference>
<dbReference type="RefSeq" id="WP_378998182.1">
    <property type="nucleotide sequence ID" value="NZ_JBHSMT010000026.1"/>
</dbReference>
<evidence type="ECO:0000313" key="5">
    <source>
        <dbReference type="Proteomes" id="UP001596045"/>
    </source>
</evidence>
<dbReference type="CDD" id="cd00158">
    <property type="entry name" value="RHOD"/>
    <property type="match status" value="1"/>
</dbReference>
<dbReference type="PANTHER" id="PTHR43855">
    <property type="entry name" value="THIOSULFATE SULFURTRANSFERASE"/>
    <property type="match status" value="1"/>
</dbReference>
<evidence type="ECO:0000256" key="1">
    <source>
        <dbReference type="ARBA" id="ARBA00022737"/>
    </source>
</evidence>
<feature type="chain" id="PRO_5045653401" evidence="2">
    <location>
        <begin position="21"/>
        <end position="294"/>
    </location>
</feature>
<dbReference type="PROSITE" id="PS51257">
    <property type="entry name" value="PROKAR_LIPOPROTEIN"/>
    <property type="match status" value="1"/>
</dbReference>
<organism evidence="4 5">
    <name type="scientific">Paraherbaspirillum soli</name>
    <dbReference type="NCBI Taxonomy" id="631222"/>
    <lineage>
        <taxon>Bacteria</taxon>
        <taxon>Pseudomonadati</taxon>
        <taxon>Pseudomonadota</taxon>
        <taxon>Betaproteobacteria</taxon>
        <taxon>Burkholderiales</taxon>
        <taxon>Oxalobacteraceae</taxon>
        <taxon>Paraherbaspirillum</taxon>
    </lineage>
</organism>
<dbReference type="SUPFAM" id="SSF52821">
    <property type="entry name" value="Rhodanese/Cell cycle control phosphatase"/>
    <property type="match status" value="1"/>
</dbReference>
<evidence type="ECO:0000259" key="3">
    <source>
        <dbReference type="PROSITE" id="PS50206"/>
    </source>
</evidence>
<evidence type="ECO:0000256" key="2">
    <source>
        <dbReference type="SAM" id="SignalP"/>
    </source>
</evidence>
<dbReference type="Proteomes" id="UP001596045">
    <property type="component" value="Unassembled WGS sequence"/>
</dbReference>
<keyword evidence="5" id="KW-1185">Reference proteome</keyword>
<dbReference type="PANTHER" id="PTHR43855:SF1">
    <property type="entry name" value="THIOSULFATE SULFURTRANSFERASE"/>
    <property type="match status" value="1"/>
</dbReference>
<protein>
    <submittedName>
        <fullName evidence="4">Rhodanese-like domain-containing protein</fullName>
    </submittedName>
</protein>
<accession>A0ABW0MBS9</accession>
<proteinExistence type="predicted"/>
<keyword evidence="1" id="KW-0677">Repeat</keyword>
<dbReference type="InterPro" id="IPR051126">
    <property type="entry name" value="Thiosulfate_sulfurtransferase"/>
</dbReference>
<comment type="caution">
    <text evidence="4">The sequence shown here is derived from an EMBL/GenBank/DDBJ whole genome shotgun (WGS) entry which is preliminary data.</text>
</comment>
<feature type="domain" description="Rhodanese" evidence="3">
    <location>
        <begin position="175"/>
        <end position="283"/>
    </location>
</feature>
<name>A0ABW0MBS9_9BURK</name>
<dbReference type="InterPro" id="IPR001763">
    <property type="entry name" value="Rhodanese-like_dom"/>
</dbReference>
<gene>
    <name evidence="4" type="ORF">ACFPM8_14025</name>
</gene>
<dbReference type="PROSITE" id="PS50206">
    <property type="entry name" value="RHODANESE_3"/>
    <property type="match status" value="1"/>
</dbReference>
<dbReference type="EMBL" id="JBHSMT010000026">
    <property type="protein sequence ID" value="MFC5475075.1"/>
    <property type="molecule type" value="Genomic_DNA"/>
</dbReference>
<dbReference type="Pfam" id="PF00581">
    <property type="entry name" value="Rhodanese"/>
    <property type="match status" value="1"/>
</dbReference>
<evidence type="ECO:0000313" key="4">
    <source>
        <dbReference type="EMBL" id="MFC5475075.1"/>
    </source>
</evidence>
<feature type="signal peptide" evidence="2">
    <location>
        <begin position="1"/>
        <end position="20"/>
    </location>
</feature>
<sequence length="294" mass="32493">MKHILLAGLTLALLSGCASSPKSNNDPLLYPNPIELDRSQAEMLKKYDGLAVNKAIAISADGHSGYSFAASSTDIPVRSAMYWCQQYAATPCRLHKINDKEFQGEYQAFSRGSNYALKDILVPPAINYHLEGFDWGIPAPTLATQATVQRYDEPTPLNLDGITTIKTAELAKLLLKKQAVMIDTREWEEKRIVTIPNALVIDWAGTEQTSIPGREEKLRKSFEEVLQLVVPDKSTPIVTFCYSAKCWFSINAALRLQAIGYSNVLWFRGGIDSWVAAGLPIVPAVPHATIWSPE</sequence>
<dbReference type="Gene3D" id="3.40.250.10">
    <property type="entry name" value="Rhodanese-like domain"/>
    <property type="match status" value="1"/>
</dbReference>
<keyword evidence="2" id="KW-0732">Signal</keyword>
<dbReference type="SMART" id="SM00450">
    <property type="entry name" value="RHOD"/>
    <property type="match status" value="1"/>
</dbReference>
<dbReference type="InterPro" id="IPR036873">
    <property type="entry name" value="Rhodanese-like_dom_sf"/>
</dbReference>